<feature type="compositionally biased region" description="Basic and acidic residues" evidence="1">
    <location>
        <begin position="54"/>
        <end position="63"/>
    </location>
</feature>
<name>A0A177B2W2_9BILA</name>
<dbReference type="Pfam" id="PF05186">
    <property type="entry name" value="Dpy-30"/>
    <property type="match status" value="1"/>
</dbReference>
<feature type="compositionally biased region" description="Acidic residues" evidence="1">
    <location>
        <begin position="1"/>
        <end position="12"/>
    </location>
</feature>
<dbReference type="OrthoDB" id="417678at2759"/>
<feature type="compositionally biased region" description="Polar residues" evidence="1">
    <location>
        <begin position="66"/>
        <end position="75"/>
    </location>
</feature>
<dbReference type="EMBL" id="LWCA01000583">
    <property type="protein sequence ID" value="OAF67754.1"/>
    <property type="molecule type" value="Genomic_DNA"/>
</dbReference>
<evidence type="ECO:0000313" key="2">
    <source>
        <dbReference type="EMBL" id="OAF67754.1"/>
    </source>
</evidence>
<organism evidence="2 3">
    <name type="scientific">Intoshia linei</name>
    <dbReference type="NCBI Taxonomy" id="1819745"/>
    <lineage>
        <taxon>Eukaryota</taxon>
        <taxon>Metazoa</taxon>
        <taxon>Spiralia</taxon>
        <taxon>Lophotrochozoa</taxon>
        <taxon>Mesozoa</taxon>
        <taxon>Orthonectida</taxon>
        <taxon>Rhopaluridae</taxon>
        <taxon>Intoshia</taxon>
    </lineage>
</organism>
<protein>
    <submittedName>
        <fullName evidence="2">Uncharacterized protein</fullName>
    </submittedName>
</protein>
<accession>A0A177B2W2</accession>
<proteinExistence type="predicted"/>
<dbReference type="Gene3D" id="1.20.890.10">
    <property type="entry name" value="cAMP-dependent protein kinase regulatory subunit, dimerization-anchoring domain"/>
    <property type="match status" value="1"/>
</dbReference>
<feature type="region of interest" description="Disordered" evidence="1">
    <location>
        <begin position="1"/>
        <end position="80"/>
    </location>
</feature>
<feature type="compositionally biased region" description="Polar residues" evidence="1">
    <location>
        <begin position="13"/>
        <end position="50"/>
    </location>
</feature>
<reference evidence="2 3" key="1">
    <citation type="submission" date="2016-04" db="EMBL/GenBank/DDBJ databases">
        <title>The genome of Intoshia linei affirms orthonectids as highly simplified spiralians.</title>
        <authorList>
            <person name="Mikhailov K.V."/>
            <person name="Slusarev G.S."/>
            <person name="Nikitin M.A."/>
            <person name="Logacheva M.D."/>
            <person name="Penin A."/>
            <person name="Aleoshin V."/>
            <person name="Panchin Y.V."/>
        </authorList>
    </citation>
    <scope>NUCLEOTIDE SEQUENCE [LARGE SCALE GENOMIC DNA]</scope>
    <source>
        <strain evidence="2">Intl2013</strain>
        <tissue evidence="2">Whole animal</tissue>
    </source>
</reference>
<dbReference type="Proteomes" id="UP000078046">
    <property type="component" value="Unassembled WGS sequence"/>
</dbReference>
<dbReference type="InterPro" id="IPR007858">
    <property type="entry name" value="Dpy-30_motif"/>
</dbReference>
<evidence type="ECO:0000256" key="1">
    <source>
        <dbReference type="SAM" id="MobiDB-lite"/>
    </source>
</evidence>
<comment type="caution">
    <text evidence="2">The sequence shown here is derived from an EMBL/GenBank/DDBJ whole genome shotgun (WGS) entry which is preliminary data.</text>
</comment>
<gene>
    <name evidence="2" type="ORF">A3Q56_04511</name>
</gene>
<sequence length="144" mass="15836">MSENQVNDEDNNETNVFPASETQDNVEITPAASQSTKIENPSETNLTNGTNVNSDKEDSDNKSDNLGSENETVNPHITDEVSKVVENEKFDISAPDTESLQVLTVRAYLDKTLVPILLQAMTAVAKERTGTTFCEDIEKRNMGI</sequence>
<dbReference type="AlphaFoldDB" id="A0A177B2W2"/>
<keyword evidence="3" id="KW-1185">Reference proteome</keyword>
<evidence type="ECO:0000313" key="3">
    <source>
        <dbReference type="Proteomes" id="UP000078046"/>
    </source>
</evidence>